<organism evidence="7">
    <name type="scientific">Salvia splendens</name>
    <name type="common">Scarlet sage</name>
    <dbReference type="NCBI Taxonomy" id="180675"/>
    <lineage>
        <taxon>Eukaryota</taxon>
        <taxon>Viridiplantae</taxon>
        <taxon>Streptophyta</taxon>
        <taxon>Embryophyta</taxon>
        <taxon>Tracheophyta</taxon>
        <taxon>Spermatophyta</taxon>
        <taxon>Magnoliopsida</taxon>
        <taxon>eudicotyledons</taxon>
        <taxon>Gunneridae</taxon>
        <taxon>Pentapetalae</taxon>
        <taxon>asterids</taxon>
        <taxon>lamiids</taxon>
        <taxon>Lamiales</taxon>
        <taxon>Lamiaceae</taxon>
        <taxon>Nepetoideae</taxon>
        <taxon>Mentheae</taxon>
        <taxon>Salviinae</taxon>
        <taxon>Salvia</taxon>
        <taxon>Salvia subgen. Calosphace</taxon>
        <taxon>core Calosphace</taxon>
    </lineage>
</organism>
<dbReference type="InterPro" id="IPR011993">
    <property type="entry name" value="PH-like_dom_sf"/>
</dbReference>
<dbReference type="GO" id="GO:0006897">
    <property type="term" value="P:endocytosis"/>
    <property type="evidence" value="ECO:0007669"/>
    <property type="project" value="InterPro"/>
</dbReference>
<dbReference type="AlphaFoldDB" id="A0A8X8X130"/>
<evidence type="ECO:0000256" key="2">
    <source>
        <dbReference type="ARBA" id="ARBA00023015"/>
    </source>
</evidence>
<proteinExistence type="predicted"/>
<dbReference type="InterPro" id="IPR036638">
    <property type="entry name" value="HLH_DNA-bd_sf"/>
</dbReference>
<dbReference type="InterPro" id="IPR012466">
    <property type="entry name" value="NECAP_PHear"/>
</dbReference>
<sequence length="966" mass="107460">MDFFDGFDGIQGSYMGFEGVVRNLGASPSSSSSSMLLLNSETGELTMNPRHKMGDANKALIALRNHSDAERRRRERINAHLATLRTLTPGTAKMDKAGLLGEVINRVKLLRETAAEATKGTVVPTDVDEVTVEEEEDPNDAASTSIRASLCCDFKHELLSDLREAVEALPHSPVMAEISTLGTRMLGVFVISGLKGQVQPLVASIRQAFRSVMDKFYASEEFSSRNSSSKRRRVSSLFASSSSIYLGFGQLIAIVLLIRGSYHMEKDKITEEEAEAVELVLFQVPECYVYMIPPRKSAASYRADEWNVNKWTWEGTLKVISKREECIIRLEDKTTGELYARAFLRDGELHPVEAVIDSSRYFVLRVEENIDGRLRHAFIGIGFRERSEAYDFQAALHDHMKYLNKKKTAEEMEHQYQHSSSVDYSLKDGETLVLQLKKKEGGTGSTRSKFFEQKLSNLSLDDKSKNKEGSVSIKLPPPPPAPLSPVDAPDRPPLGISPRVSPGKSFENEESTGVEKCEEGEAEATEKKEQHDAPDDDFGDFQAARFFCSVVLAFEAFEFEALVFGFSKVNVWPIYLMPHGVDAFESELLERYPAMDFKGVAWAGDIYEKFEAMCLEVEEIMYEDTVKYVENQAQKVGVSVKKLYEEVMQDLLLPSRLGPVPPPETDINEKPNPTISEINNKQAVVEENNCNLTPQDSTPNVRDDDAKGLSPTPHRVLVETAQSEECCGENRRAAPTRRPISIKRISHAPEAPHPMSSLCETRSNYFVVNVDLNVTASSELFARHDSTKAVATSRPISDASPKPCSSNQILSAESVKQDDGATPAPNDMFREDGSLSRTNSNIRETCHFGSAGEEATASYEDNFDIEVIDPTEKSRLEESCVLVEGNDDELHFVSRGSKKHKSYKKKIYNVLSSKLRSTKKRDLCISGHEDLSDKSEAGVKSSALVMDCNESKPAAESSSDFGWELL</sequence>
<evidence type="ECO:0000313" key="7">
    <source>
        <dbReference type="EMBL" id="KAG6404916.1"/>
    </source>
</evidence>
<reference evidence="7" key="1">
    <citation type="submission" date="2018-01" db="EMBL/GenBank/DDBJ databases">
        <authorList>
            <person name="Mao J.F."/>
        </authorList>
    </citation>
    <scope>NUCLEOTIDE SEQUENCE</scope>
    <source>
        <strain evidence="7">Huo1</strain>
        <tissue evidence="7">Leaf</tissue>
    </source>
</reference>
<name>A0A8X8X130_SALSN</name>
<dbReference type="CDD" id="cd13228">
    <property type="entry name" value="PHear_NECAP"/>
    <property type="match status" value="1"/>
</dbReference>
<dbReference type="GO" id="GO:0046983">
    <property type="term" value="F:protein dimerization activity"/>
    <property type="evidence" value="ECO:0007669"/>
    <property type="project" value="InterPro"/>
</dbReference>
<feature type="region of interest" description="Disordered" evidence="5">
    <location>
        <begin position="814"/>
        <end position="835"/>
    </location>
</feature>
<feature type="compositionally biased region" description="Polar residues" evidence="5">
    <location>
        <begin position="691"/>
        <end position="700"/>
    </location>
</feature>
<reference evidence="7" key="2">
    <citation type="submission" date="2020-08" db="EMBL/GenBank/DDBJ databases">
        <title>Plant Genome Project.</title>
        <authorList>
            <person name="Zhang R.-G."/>
        </authorList>
    </citation>
    <scope>NUCLEOTIDE SEQUENCE</scope>
    <source>
        <strain evidence="7">Huo1</strain>
        <tissue evidence="7">Leaf</tissue>
    </source>
</reference>
<comment type="subcellular location">
    <subcellularLocation>
        <location evidence="1">Nucleus</location>
    </subcellularLocation>
</comment>
<evidence type="ECO:0000313" key="8">
    <source>
        <dbReference type="Proteomes" id="UP000298416"/>
    </source>
</evidence>
<dbReference type="InterPro" id="IPR011598">
    <property type="entry name" value="bHLH_dom"/>
</dbReference>
<dbReference type="GO" id="GO:0005634">
    <property type="term" value="C:nucleus"/>
    <property type="evidence" value="ECO:0007669"/>
    <property type="project" value="UniProtKB-SubCell"/>
</dbReference>
<keyword evidence="2" id="KW-0805">Transcription regulation</keyword>
<feature type="compositionally biased region" description="Basic and acidic residues" evidence="5">
    <location>
        <begin position="513"/>
        <end position="533"/>
    </location>
</feature>
<dbReference type="SUPFAM" id="SSF50729">
    <property type="entry name" value="PH domain-like"/>
    <property type="match status" value="1"/>
</dbReference>
<dbReference type="SMART" id="SM00353">
    <property type="entry name" value="HLH"/>
    <property type="match status" value="1"/>
</dbReference>
<evidence type="ECO:0000259" key="6">
    <source>
        <dbReference type="PROSITE" id="PS50888"/>
    </source>
</evidence>
<dbReference type="Gene3D" id="2.30.29.30">
    <property type="entry name" value="Pleckstrin-homology domain (PH domain)/Phosphotyrosine-binding domain (PTB)"/>
    <property type="match status" value="1"/>
</dbReference>
<dbReference type="SUPFAM" id="SSF47459">
    <property type="entry name" value="HLH, helix-loop-helix DNA-binding domain"/>
    <property type="match status" value="1"/>
</dbReference>
<dbReference type="PANTHER" id="PTHR12847:SF9">
    <property type="entry name" value="NECAP-LIKE PROTEIN CG9132"/>
    <property type="match status" value="1"/>
</dbReference>
<dbReference type="CDD" id="cd11455">
    <property type="entry name" value="bHLH_AtAIG1_like"/>
    <property type="match status" value="1"/>
</dbReference>
<dbReference type="PANTHER" id="PTHR12847">
    <property type="entry name" value="ATP-BINDING CASSETTE ABC TRANSPORTER-RELATED"/>
    <property type="match status" value="1"/>
</dbReference>
<dbReference type="GO" id="GO:0030125">
    <property type="term" value="C:clathrin vesicle coat"/>
    <property type="evidence" value="ECO:0007669"/>
    <property type="project" value="TreeGrafter"/>
</dbReference>
<dbReference type="Gene3D" id="4.10.280.10">
    <property type="entry name" value="Helix-loop-helix DNA-binding domain"/>
    <property type="match status" value="1"/>
</dbReference>
<keyword evidence="8" id="KW-1185">Reference proteome</keyword>
<protein>
    <recommendedName>
        <fullName evidence="6">BHLH domain-containing protein</fullName>
    </recommendedName>
</protein>
<evidence type="ECO:0000256" key="5">
    <source>
        <dbReference type="SAM" id="MobiDB-lite"/>
    </source>
</evidence>
<feature type="region of interest" description="Disordered" evidence="5">
    <location>
        <begin position="691"/>
        <end position="711"/>
    </location>
</feature>
<dbReference type="PROSITE" id="PS50888">
    <property type="entry name" value="BHLH"/>
    <property type="match status" value="1"/>
</dbReference>
<keyword evidence="3" id="KW-0804">Transcription</keyword>
<gene>
    <name evidence="7" type="ORF">SASPL_132493</name>
</gene>
<accession>A0A8X8X130</accession>
<dbReference type="FunFam" id="2.30.29.30:FF:000150">
    <property type="entry name" value="Adaptin ear-binding coat-associated protein"/>
    <property type="match status" value="1"/>
</dbReference>
<evidence type="ECO:0000256" key="1">
    <source>
        <dbReference type="ARBA" id="ARBA00004123"/>
    </source>
</evidence>
<feature type="region of interest" description="Disordered" evidence="5">
    <location>
        <begin position="461"/>
        <end position="535"/>
    </location>
</feature>
<comment type="caution">
    <text evidence="7">The sequence shown here is derived from an EMBL/GenBank/DDBJ whole genome shotgun (WGS) entry which is preliminary data.</text>
</comment>
<feature type="domain" description="BHLH" evidence="6">
    <location>
        <begin position="61"/>
        <end position="110"/>
    </location>
</feature>
<evidence type="ECO:0000256" key="4">
    <source>
        <dbReference type="ARBA" id="ARBA00023242"/>
    </source>
</evidence>
<evidence type="ECO:0000256" key="3">
    <source>
        <dbReference type="ARBA" id="ARBA00023163"/>
    </source>
</evidence>
<dbReference type="Pfam" id="PF07933">
    <property type="entry name" value="DUF1681"/>
    <property type="match status" value="1"/>
</dbReference>
<dbReference type="EMBL" id="PNBA02000012">
    <property type="protein sequence ID" value="KAG6404916.1"/>
    <property type="molecule type" value="Genomic_DNA"/>
</dbReference>
<dbReference type="Proteomes" id="UP000298416">
    <property type="component" value="Unassembled WGS sequence"/>
</dbReference>
<keyword evidence="4" id="KW-0539">Nucleus</keyword>
<dbReference type="Pfam" id="PF00010">
    <property type="entry name" value="HLH"/>
    <property type="match status" value="1"/>
</dbReference>